<keyword evidence="10" id="KW-1185">Reference proteome</keyword>
<evidence type="ECO:0000256" key="7">
    <source>
        <dbReference type="ARBA" id="ARBA00023180"/>
    </source>
</evidence>
<evidence type="ECO:0000256" key="5">
    <source>
        <dbReference type="ARBA" id="ARBA00022729"/>
    </source>
</evidence>
<keyword evidence="5" id="KW-0732">Signal</keyword>
<evidence type="ECO:0000256" key="1">
    <source>
        <dbReference type="ARBA" id="ARBA00004236"/>
    </source>
</evidence>
<proteinExistence type="predicted"/>
<reference evidence="9 10" key="1">
    <citation type="submission" date="2022-01" db="EMBL/GenBank/DDBJ databases">
        <title>A high-quality chromosome-level genome assembly of rohu carp, Labeo rohita.</title>
        <authorList>
            <person name="Arick M.A. II"/>
            <person name="Hsu C.-Y."/>
            <person name="Magbanua Z."/>
            <person name="Pechanova O."/>
            <person name="Grover C."/>
            <person name="Miller E."/>
            <person name="Thrash A."/>
            <person name="Ezzel L."/>
            <person name="Alam S."/>
            <person name="Benzie J."/>
            <person name="Hamilton M."/>
            <person name="Karsi A."/>
            <person name="Lawrence M.L."/>
            <person name="Peterson D.G."/>
        </authorList>
    </citation>
    <scope>NUCLEOTIDE SEQUENCE [LARGE SCALE GENOMIC DNA]</scope>
    <source>
        <strain evidence="10">BAU-BD-2019</strain>
        <tissue evidence="9">Blood</tissue>
    </source>
</reference>
<dbReference type="Proteomes" id="UP000830375">
    <property type="component" value="Unassembled WGS sequence"/>
</dbReference>
<gene>
    <name evidence="9" type="ORF">H4Q32_028019</name>
</gene>
<evidence type="ECO:0000313" key="9">
    <source>
        <dbReference type="EMBL" id="KAI2643898.1"/>
    </source>
</evidence>
<dbReference type="EMBL" id="JACTAM010002708">
    <property type="protein sequence ID" value="KAI2643898.1"/>
    <property type="molecule type" value="Genomic_DNA"/>
</dbReference>
<organism evidence="9 10">
    <name type="scientific">Labeo rohita</name>
    <name type="common">Indian major carp</name>
    <name type="synonym">Cyprinus rohita</name>
    <dbReference type="NCBI Taxonomy" id="84645"/>
    <lineage>
        <taxon>Eukaryota</taxon>
        <taxon>Metazoa</taxon>
        <taxon>Chordata</taxon>
        <taxon>Craniata</taxon>
        <taxon>Vertebrata</taxon>
        <taxon>Euteleostomi</taxon>
        <taxon>Actinopterygii</taxon>
        <taxon>Neopterygii</taxon>
        <taxon>Teleostei</taxon>
        <taxon>Ostariophysi</taxon>
        <taxon>Cypriniformes</taxon>
        <taxon>Cyprinidae</taxon>
        <taxon>Labeoninae</taxon>
        <taxon>Labeonini</taxon>
        <taxon>Labeo</taxon>
    </lineage>
</organism>
<comment type="subcellular location">
    <subcellularLocation>
        <location evidence="1">Cell membrane</location>
    </subcellularLocation>
    <subcellularLocation>
        <location evidence="2">Secreted</location>
    </subcellularLocation>
</comment>
<protein>
    <submittedName>
        <fullName evidence="9">Phospholipase A2 inhibitor LNF2</fullName>
    </submittedName>
</protein>
<evidence type="ECO:0000256" key="4">
    <source>
        <dbReference type="ARBA" id="ARBA00022525"/>
    </source>
</evidence>
<dbReference type="Gene3D" id="2.10.60.10">
    <property type="entry name" value="CD59"/>
    <property type="match status" value="2"/>
</dbReference>
<dbReference type="InterPro" id="IPR016054">
    <property type="entry name" value="LY6_UPA_recep-like"/>
</dbReference>
<evidence type="ECO:0000313" key="10">
    <source>
        <dbReference type="Proteomes" id="UP000830375"/>
    </source>
</evidence>
<keyword evidence="9" id="KW-0593">Phospholipase A2 inhibitor</keyword>
<keyword evidence="7" id="KW-0325">Glycoprotein</keyword>
<keyword evidence="3" id="KW-1003">Cell membrane</keyword>
<dbReference type="InterPro" id="IPR050918">
    <property type="entry name" value="CNF-like_PLA2_Inhibitor"/>
</dbReference>
<sequence>MLLGTNCMSLSDCLFFITKGHSLSCYNCASVLGFCTQTTTCSSVFTNCFSATLTLNSSTVKLKSCAPSACPSGTINYGIGKGSSLCCNTDLCNSQDAPDSSTNTPNGKSCYYCDGQSCSKTVSCSGTEDRCFNATVSTGAQSQVLKGCVSKSFCNATTLISYVQSASCCEGNLCNNAKSVTQSFLFLCCSLLSFILLH</sequence>
<evidence type="ECO:0000256" key="6">
    <source>
        <dbReference type="ARBA" id="ARBA00023136"/>
    </source>
</evidence>
<feature type="domain" description="UPAR/Ly6" evidence="8">
    <location>
        <begin position="109"/>
        <end position="183"/>
    </location>
</feature>
<comment type="caution">
    <text evidence="9">The sequence shown here is derived from an EMBL/GenBank/DDBJ whole genome shotgun (WGS) entry which is preliminary data.</text>
</comment>
<keyword evidence="6" id="KW-0472">Membrane</keyword>
<dbReference type="SUPFAM" id="SSF57302">
    <property type="entry name" value="Snake toxin-like"/>
    <property type="match status" value="2"/>
</dbReference>
<dbReference type="InterPro" id="IPR035076">
    <property type="entry name" value="Toxin/TOLIP"/>
</dbReference>
<evidence type="ECO:0000256" key="2">
    <source>
        <dbReference type="ARBA" id="ARBA00004613"/>
    </source>
</evidence>
<name>A0ABQ8KZK3_LABRO</name>
<dbReference type="PANTHER" id="PTHR20914:SF24">
    <property type="entry name" value="LYMPHOCYTE ANTIGEN 6 FAMILY MEMBER M2-RELATED"/>
    <property type="match status" value="1"/>
</dbReference>
<evidence type="ECO:0000259" key="8">
    <source>
        <dbReference type="SMART" id="SM00134"/>
    </source>
</evidence>
<dbReference type="InterPro" id="IPR045860">
    <property type="entry name" value="Snake_toxin-like_sf"/>
</dbReference>
<evidence type="ECO:0000256" key="3">
    <source>
        <dbReference type="ARBA" id="ARBA00022475"/>
    </source>
</evidence>
<accession>A0ABQ8KZK3</accession>
<dbReference type="SMART" id="SM00134">
    <property type="entry name" value="LU"/>
    <property type="match status" value="2"/>
</dbReference>
<dbReference type="PANTHER" id="PTHR20914">
    <property type="entry name" value="LY6/PLAUR DOMAIN-CONTAINING PROTEIN 8"/>
    <property type="match status" value="1"/>
</dbReference>
<keyword evidence="4" id="KW-0964">Secreted</keyword>
<dbReference type="Pfam" id="PF00087">
    <property type="entry name" value="Toxin_TOLIP"/>
    <property type="match status" value="2"/>
</dbReference>
<feature type="domain" description="UPAR/Ly6" evidence="8">
    <location>
        <begin position="23"/>
        <end position="104"/>
    </location>
</feature>
<dbReference type="GO" id="GO:0019834">
    <property type="term" value="F:phospholipase A2 inhibitor activity"/>
    <property type="evidence" value="ECO:0007669"/>
    <property type="project" value="UniProtKB-KW"/>
</dbReference>